<feature type="transmembrane region" description="Helical" evidence="7">
    <location>
        <begin position="101"/>
        <end position="117"/>
    </location>
</feature>
<dbReference type="GO" id="GO:0055085">
    <property type="term" value="P:transmembrane transport"/>
    <property type="evidence" value="ECO:0007669"/>
    <property type="project" value="InterPro"/>
</dbReference>
<dbReference type="EMBL" id="MWWQ01000006">
    <property type="protein sequence ID" value="OZG52028.1"/>
    <property type="molecule type" value="Genomic_DNA"/>
</dbReference>
<feature type="transmembrane region" description="Helical" evidence="7">
    <location>
        <begin position="370"/>
        <end position="391"/>
    </location>
</feature>
<keyword evidence="10" id="KW-1185">Reference proteome</keyword>
<sequence>MRRKIADWLKDETVFAVALVLALASCFIVHPDAQYATYIHMNTIVQLLALMIVVCGWQRVGLFHIIGSKLLGRSHTERGLVLTLISLTFFSAMLITNDVALVTFVPFAISVLTMANMRQHTCLVVTLMTIGANVGSMLTPVGNAHNLYLHQLSGLSTAAFMGIMLPYSFTAAVLLTLIVCVVFGNRKLTNFDTVDSNDIERSVLAPSADMQPDEVRTMGFGGWRTWVYGVLFVICLLGVDGIVDKWLMLALVIVVMIVCDHRTLRHVDYFLPLTFSAFFVFIGNMRRVPQFYTIAASLVGSHPISLGVGFSQLISNVPTTLLLSGFSDAWRPLIIGTNLGGMGTLIASMASLISYKSVTRTYRREKGKYLLTYTGVNVLFLVVLLGLAAIIEPTGI</sequence>
<feature type="transmembrane region" description="Helical" evidence="7">
    <location>
        <begin position="292"/>
        <end position="314"/>
    </location>
</feature>
<evidence type="ECO:0000259" key="8">
    <source>
        <dbReference type="Pfam" id="PF03600"/>
    </source>
</evidence>
<dbReference type="PROSITE" id="PS51257">
    <property type="entry name" value="PROKAR_LIPOPROTEIN"/>
    <property type="match status" value="1"/>
</dbReference>
<keyword evidence="5 7" id="KW-1133">Transmembrane helix</keyword>
<evidence type="ECO:0000256" key="6">
    <source>
        <dbReference type="ARBA" id="ARBA00023136"/>
    </source>
</evidence>
<feature type="transmembrane region" description="Helical" evidence="7">
    <location>
        <begin position="122"/>
        <end position="139"/>
    </location>
</feature>
<gene>
    <name evidence="9" type="ORF">PSSU_0811</name>
</gene>
<feature type="domain" description="Citrate transporter-like" evidence="8">
    <location>
        <begin position="16"/>
        <end position="323"/>
    </location>
</feature>
<dbReference type="Proteomes" id="UP000216454">
    <property type="component" value="Unassembled WGS sequence"/>
</dbReference>
<dbReference type="AlphaFoldDB" id="A0A261EYW4"/>
<dbReference type="PANTHER" id="PTHR43302:SF5">
    <property type="entry name" value="TRANSPORTER ARSB-RELATED"/>
    <property type="match status" value="1"/>
</dbReference>
<evidence type="ECO:0000256" key="3">
    <source>
        <dbReference type="ARBA" id="ARBA00022475"/>
    </source>
</evidence>
<accession>A0A261EYW4</accession>
<feature type="transmembrane region" description="Helical" evidence="7">
    <location>
        <begin position="334"/>
        <end position="358"/>
    </location>
</feature>
<feature type="transmembrane region" description="Helical" evidence="7">
    <location>
        <begin position="226"/>
        <end position="257"/>
    </location>
</feature>
<evidence type="ECO:0000313" key="9">
    <source>
        <dbReference type="EMBL" id="OZG52028.1"/>
    </source>
</evidence>
<evidence type="ECO:0000256" key="7">
    <source>
        <dbReference type="SAM" id="Phobius"/>
    </source>
</evidence>
<evidence type="ECO:0000256" key="5">
    <source>
        <dbReference type="ARBA" id="ARBA00022989"/>
    </source>
</evidence>
<name>A0A261EYW4_9BIFI</name>
<dbReference type="InterPro" id="IPR004680">
    <property type="entry name" value="Cit_transptr-like_dom"/>
</dbReference>
<keyword evidence="3" id="KW-1003">Cell membrane</keyword>
<comment type="caution">
    <text evidence="9">The sequence shown here is derived from an EMBL/GenBank/DDBJ whole genome shotgun (WGS) entry which is preliminary data.</text>
</comment>
<protein>
    <submittedName>
        <fullName evidence="9">Citrate transporter</fullName>
    </submittedName>
</protein>
<comment type="subcellular location">
    <subcellularLocation>
        <location evidence="1">Cell membrane</location>
        <topology evidence="1">Multi-pass membrane protein</topology>
    </subcellularLocation>
</comment>
<proteinExistence type="predicted"/>
<feature type="transmembrane region" description="Helical" evidence="7">
    <location>
        <begin position="78"/>
        <end position="95"/>
    </location>
</feature>
<dbReference type="OrthoDB" id="3177666at2"/>
<reference evidence="9 10" key="1">
    <citation type="journal article" date="2017" name="BMC Genomics">
        <title>Comparative genomic and phylogenomic analyses of the Bifidobacteriaceae family.</title>
        <authorList>
            <person name="Lugli G.A."/>
            <person name="Milani C."/>
            <person name="Turroni F."/>
            <person name="Duranti S."/>
            <person name="Mancabelli L."/>
            <person name="Mangifesta M."/>
            <person name="Ferrario C."/>
            <person name="Modesto M."/>
            <person name="Mattarelli P."/>
            <person name="Jiri K."/>
            <person name="van Sinderen D."/>
            <person name="Ventura M."/>
        </authorList>
    </citation>
    <scope>NUCLEOTIDE SEQUENCE [LARGE SCALE GENOMIC DNA]</scope>
    <source>
        <strain evidence="9 10">DSM 24744</strain>
    </source>
</reference>
<keyword evidence="2" id="KW-0813">Transport</keyword>
<feature type="transmembrane region" description="Helical" evidence="7">
    <location>
        <begin position="269"/>
        <end position="285"/>
    </location>
</feature>
<feature type="transmembrane region" description="Helical" evidence="7">
    <location>
        <begin position="36"/>
        <end position="57"/>
    </location>
</feature>
<evidence type="ECO:0000256" key="4">
    <source>
        <dbReference type="ARBA" id="ARBA00022692"/>
    </source>
</evidence>
<evidence type="ECO:0000256" key="1">
    <source>
        <dbReference type="ARBA" id="ARBA00004651"/>
    </source>
</evidence>
<evidence type="ECO:0000256" key="2">
    <source>
        <dbReference type="ARBA" id="ARBA00022448"/>
    </source>
</evidence>
<keyword evidence="4 7" id="KW-0812">Transmembrane</keyword>
<evidence type="ECO:0000313" key="10">
    <source>
        <dbReference type="Proteomes" id="UP000216454"/>
    </source>
</evidence>
<dbReference type="RefSeq" id="WP_094691144.1">
    <property type="nucleotide sequence ID" value="NZ_MWWQ01000006.1"/>
</dbReference>
<dbReference type="Pfam" id="PF03600">
    <property type="entry name" value="CitMHS"/>
    <property type="match status" value="1"/>
</dbReference>
<feature type="transmembrane region" description="Helical" evidence="7">
    <location>
        <begin position="159"/>
        <end position="183"/>
    </location>
</feature>
<dbReference type="PANTHER" id="PTHR43302">
    <property type="entry name" value="TRANSPORTER ARSB-RELATED"/>
    <property type="match status" value="1"/>
</dbReference>
<organism evidence="9 10">
    <name type="scientific">Pseudoscardovia suis</name>
    <dbReference type="NCBI Taxonomy" id="987063"/>
    <lineage>
        <taxon>Bacteria</taxon>
        <taxon>Bacillati</taxon>
        <taxon>Actinomycetota</taxon>
        <taxon>Actinomycetes</taxon>
        <taxon>Bifidobacteriales</taxon>
        <taxon>Bifidobacteriaceae</taxon>
        <taxon>Pseudoscardovia</taxon>
    </lineage>
</organism>
<dbReference type="GO" id="GO:0005886">
    <property type="term" value="C:plasma membrane"/>
    <property type="evidence" value="ECO:0007669"/>
    <property type="project" value="UniProtKB-SubCell"/>
</dbReference>
<feature type="transmembrane region" description="Helical" evidence="7">
    <location>
        <begin position="12"/>
        <end position="30"/>
    </location>
</feature>
<keyword evidence="6 7" id="KW-0472">Membrane</keyword>